<dbReference type="PROSITE" id="PS51737">
    <property type="entry name" value="RECOMBINASE_DNA_BIND"/>
    <property type="match status" value="1"/>
</dbReference>
<keyword evidence="5" id="KW-1185">Reference proteome</keyword>
<evidence type="ECO:0000259" key="3">
    <source>
        <dbReference type="PROSITE" id="PS51737"/>
    </source>
</evidence>
<dbReference type="PROSITE" id="PS51736">
    <property type="entry name" value="RECOMBINASES_3"/>
    <property type="match status" value="1"/>
</dbReference>
<comment type="caution">
    <text evidence="4">The sequence shown here is derived from an EMBL/GenBank/DDBJ whole genome shotgun (WGS) entry which is preliminary data.</text>
</comment>
<reference evidence="4 5" key="1">
    <citation type="submission" date="2020-10" db="EMBL/GenBank/DDBJ databases">
        <title>ChiBAC.</title>
        <authorList>
            <person name="Zenner C."/>
            <person name="Hitch T.C.A."/>
            <person name="Clavel T."/>
        </authorList>
    </citation>
    <scope>NUCLEOTIDE SEQUENCE [LARGE SCALE GENOMIC DNA]</scope>
    <source>
        <strain evidence="4 5">DSM 109015</strain>
    </source>
</reference>
<organism evidence="4 5">
    <name type="scientific">Gemmiger gallinarum</name>
    <dbReference type="NCBI Taxonomy" id="2779354"/>
    <lineage>
        <taxon>Bacteria</taxon>
        <taxon>Bacillati</taxon>
        <taxon>Bacillota</taxon>
        <taxon>Clostridia</taxon>
        <taxon>Eubacteriales</taxon>
        <taxon>Gemmiger</taxon>
    </lineage>
</organism>
<dbReference type="Pfam" id="PF00239">
    <property type="entry name" value="Resolvase"/>
    <property type="match status" value="1"/>
</dbReference>
<dbReference type="Pfam" id="PF07508">
    <property type="entry name" value="Recombinase"/>
    <property type="match status" value="1"/>
</dbReference>
<evidence type="ECO:0000313" key="5">
    <source>
        <dbReference type="Proteomes" id="UP000768567"/>
    </source>
</evidence>
<dbReference type="InterPro" id="IPR011109">
    <property type="entry name" value="DNA_bind_recombinase_dom"/>
</dbReference>
<dbReference type="InterPro" id="IPR050639">
    <property type="entry name" value="SSR_resolvase"/>
</dbReference>
<dbReference type="CDD" id="cd00338">
    <property type="entry name" value="Ser_Recombinase"/>
    <property type="match status" value="1"/>
</dbReference>
<dbReference type="InterPro" id="IPR036162">
    <property type="entry name" value="Resolvase-like_N_sf"/>
</dbReference>
<dbReference type="Pfam" id="PF13408">
    <property type="entry name" value="Zn_ribbon_recom"/>
    <property type="match status" value="1"/>
</dbReference>
<dbReference type="InterPro" id="IPR025827">
    <property type="entry name" value="Zn_ribbon_recom_dom"/>
</dbReference>
<dbReference type="Gene3D" id="3.90.1750.20">
    <property type="entry name" value="Putative Large Serine Recombinase, Chain B, Domain 2"/>
    <property type="match status" value="1"/>
</dbReference>
<dbReference type="Proteomes" id="UP000768567">
    <property type="component" value="Unassembled WGS sequence"/>
</dbReference>
<dbReference type="InterPro" id="IPR038109">
    <property type="entry name" value="DNA_bind_recomb_sf"/>
</dbReference>
<keyword evidence="1" id="KW-0175">Coiled coil</keyword>
<dbReference type="PANTHER" id="PTHR30461:SF23">
    <property type="entry name" value="DNA RECOMBINASE-RELATED"/>
    <property type="match status" value="1"/>
</dbReference>
<feature type="coiled-coil region" evidence="1">
    <location>
        <begin position="435"/>
        <end position="469"/>
    </location>
</feature>
<feature type="domain" description="Recombinase" evidence="3">
    <location>
        <begin position="163"/>
        <end position="295"/>
    </location>
</feature>
<gene>
    <name evidence="4" type="ORF">INF35_02480</name>
</gene>
<dbReference type="Gene3D" id="3.40.50.1390">
    <property type="entry name" value="Resolvase, N-terminal catalytic domain"/>
    <property type="match status" value="1"/>
</dbReference>
<protein>
    <submittedName>
        <fullName evidence="4">Recombinase family protein</fullName>
    </submittedName>
</protein>
<evidence type="ECO:0000259" key="2">
    <source>
        <dbReference type="PROSITE" id="PS51736"/>
    </source>
</evidence>
<proteinExistence type="predicted"/>
<sequence length="558" mass="64186">MKRRTKCYIYTRVSTSMQVDGYSLDAQKDKLRKYAEYEDMTIVGEYSDEGFSGKNIQGRLEFQRMLSDIQAGKDDISFVLVYKLSRFGRNAADVLNSLQLMQDFGVNLICVEDGIDSSKDSGKLMISVLSAVAEIERENIRTQTMAGREQKAREGKWNGGFAPYGYKLVDGKLEIAEDEVEVVRLIYDRYIHTNDGINGVAKYLNDHGYKKKIRQNGTIPGFSSAFVKDILDNPVYMGKIAYGRRRTEKKLGTRNEMHVVEQDEFPIYEGQHEAIISEEDWHLAQEKRKVNAFRREKVTDPEHAHILSGILKCPCCGKSLYGNIAKAHSKDKKTRYYYYCKNTLGATGHKCTFRVNIEQKEMNRMVAAIISAMVNDPHFSKAIKEKIGSSVDTGDLEKQLTTLQAQLRQTLGIKSRLERQMDTLDINDPYFDRKILDLQRRYDEQYGRIEEIETQIDEVKSQIQSIRQEKISGENIYQLLLAFDEVYGAATEIEQKEFMRAFIERIDLYPEKQKDGNWIRNMVFNFPVPVNGQEVKELPLESGTTLETICLLSKRHAN</sequence>
<dbReference type="RefSeq" id="WP_193499948.1">
    <property type="nucleotide sequence ID" value="NZ_JADCKC010000001.1"/>
</dbReference>
<name>A0ABR9R0I5_9FIRM</name>
<dbReference type="SUPFAM" id="SSF53041">
    <property type="entry name" value="Resolvase-like"/>
    <property type="match status" value="1"/>
</dbReference>
<dbReference type="InterPro" id="IPR006119">
    <property type="entry name" value="Resolv_N"/>
</dbReference>
<dbReference type="PANTHER" id="PTHR30461">
    <property type="entry name" value="DNA-INVERTASE FROM LAMBDOID PROPHAGE"/>
    <property type="match status" value="1"/>
</dbReference>
<dbReference type="SMART" id="SM00857">
    <property type="entry name" value="Resolvase"/>
    <property type="match status" value="1"/>
</dbReference>
<dbReference type="EMBL" id="JADCKC010000001">
    <property type="protein sequence ID" value="MBE5036656.1"/>
    <property type="molecule type" value="Genomic_DNA"/>
</dbReference>
<accession>A0ABR9R0I5</accession>
<evidence type="ECO:0000313" key="4">
    <source>
        <dbReference type="EMBL" id="MBE5036656.1"/>
    </source>
</evidence>
<evidence type="ECO:0000256" key="1">
    <source>
        <dbReference type="SAM" id="Coils"/>
    </source>
</evidence>
<feature type="domain" description="Resolvase/invertase-type recombinase catalytic" evidence="2">
    <location>
        <begin position="6"/>
        <end position="155"/>
    </location>
</feature>